<protein>
    <submittedName>
        <fullName evidence="1">Uncharacterized protein</fullName>
    </submittedName>
</protein>
<reference evidence="1" key="1">
    <citation type="submission" date="2022-03" db="EMBL/GenBank/DDBJ databases">
        <authorList>
            <person name="Alioto T."/>
            <person name="Alioto T."/>
            <person name="Gomez Garrido J."/>
        </authorList>
    </citation>
    <scope>NUCLEOTIDE SEQUENCE</scope>
</reference>
<sequence length="60" mass="7620">MRGYYAADMRMTWGTFRVDRKLLRMRVRRWADMRIYLCYSSDIRNPNNKTYWMHMRMSLF</sequence>
<name>A0AAD1THU5_PELCU</name>
<proteinExistence type="predicted"/>
<organism evidence="1 2">
    <name type="scientific">Pelobates cultripes</name>
    <name type="common">Western spadefoot toad</name>
    <dbReference type="NCBI Taxonomy" id="61616"/>
    <lineage>
        <taxon>Eukaryota</taxon>
        <taxon>Metazoa</taxon>
        <taxon>Chordata</taxon>
        <taxon>Craniata</taxon>
        <taxon>Vertebrata</taxon>
        <taxon>Euteleostomi</taxon>
        <taxon>Amphibia</taxon>
        <taxon>Batrachia</taxon>
        <taxon>Anura</taxon>
        <taxon>Pelobatoidea</taxon>
        <taxon>Pelobatidae</taxon>
        <taxon>Pelobates</taxon>
    </lineage>
</organism>
<dbReference type="EMBL" id="OW240923">
    <property type="protein sequence ID" value="CAH2324249.1"/>
    <property type="molecule type" value="Genomic_DNA"/>
</dbReference>
<accession>A0AAD1THU5</accession>
<evidence type="ECO:0000313" key="2">
    <source>
        <dbReference type="Proteomes" id="UP001295444"/>
    </source>
</evidence>
<keyword evidence="2" id="KW-1185">Reference proteome</keyword>
<evidence type="ECO:0000313" key="1">
    <source>
        <dbReference type="EMBL" id="CAH2324249.1"/>
    </source>
</evidence>
<dbReference type="AlphaFoldDB" id="A0AAD1THU5"/>
<gene>
    <name evidence="1" type="ORF">PECUL_23A026188</name>
</gene>
<dbReference type="Proteomes" id="UP001295444">
    <property type="component" value="Chromosome 12"/>
</dbReference>